<dbReference type="Pfam" id="PF00622">
    <property type="entry name" value="SPRY"/>
    <property type="match status" value="1"/>
</dbReference>
<reference evidence="3" key="3">
    <citation type="submission" date="2015-06" db="UniProtKB">
        <authorList>
            <consortium name="EnsemblProtists"/>
        </authorList>
    </citation>
    <scope>IDENTIFICATION</scope>
</reference>
<dbReference type="InterPro" id="IPR001870">
    <property type="entry name" value="B30.2/SPRY"/>
</dbReference>
<dbReference type="PaxDb" id="55529-EKX39307"/>
<dbReference type="GeneID" id="17296121"/>
<dbReference type="EnsemblProtists" id="EKX39307">
    <property type="protein sequence ID" value="EKX39307"/>
    <property type="gene ID" value="GUITHDRAFT_154448"/>
</dbReference>
<dbReference type="InterPro" id="IPR003877">
    <property type="entry name" value="SPRY_dom"/>
</dbReference>
<dbReference type="InterPro" id="IPR043136">
    <property type="entry name" value="B30.2/SPRY_sf"/>
</dbReference>
<evidence type="ECO:0000313" key="3">
    <source>
        <dbReference type="EnsemblProtists" id="EKX39307"/>
    </source>
</evidence>
<dbReference type="PROSITE" id="PS50188">
    <property type="entry name" value="B302_SPRY"/>
    <property type="match status" value="1"/>
</dbReference>
<accession>L1ITA3</accession>
<reference evidence="4" key="2">
    <citation type="submission" date="2012-11" db="EMBL/GenBank/DDBJ databases">
        <authorList>
            <person name="Kuo A."/>
            <person name="Curtis B.A."/>
            <person name="Tanifuji G."/>
            <person name="Burki F."/>
            <person name="Gruber A."/>
            <person name="Irimia M."/>
            <person name="Maruyama S."/>
            <person name="Arias M.C."/>
            <person name="Ball S.G."/>
            <person name="Gile G.H."/>
            <person name="Hirakawa Y."/>
            <person name="Hopkins J.F."/>
            <person name="Rensing S.A."/>
            <person name="Schmutz J."/>
            <person name="Symeonidi A."/>
            <person name="Elias M."/>
            <person name="Eveleigh R.J."/>
            <person name="Herman E.K."/>
            <person name="Klute M.J."/>
            <person name="Nakayama T."/>
            <person name="Obornik M."/>
            <person name="Reyes-Prieto A."/>
            <person name="Armbrust E.V."/>
            <person name="Aves S.J."/>
            <person name="Beiko R.G."/>
            <person name="Coutinho P."/>
            <person name="Dacks J.B."/>
            <person name="Durnford D.G."/>
            <person name="Fast N.M."/>
            <person name="Green B.R."/>
            <person name="Grisdale C."/>
            <person name="Hempe F."/>
            <person name="Henrissat B."/>
            <person name="Hoppner M.P."/>
            <person name="Ishida K.-I."/>
            <person name="Kim E."/>
            <person name="Koreny L."/>
            <person name="Kroth P.G."/>
            <person name="Liu Y."/>
            <person name="Malik S.-B."/>
            <person name="Maier U.G."/>
            <person name="McRose D."/>
            <person name="Mock T."/>
            <person name="Neilson J.A."/>
            <person name="Onodera N.T."/>
            <person name="Poole A.M."/>
            <person name="Pritham E.J."/>
            <person name="Richards T.A."/>
            <person name="Rocap G."/>
            <person name="Roy S.W."/>
            <person name="Sarai C."/>
            <person name="Schaack S."/>
            <person name="Shirato S."/>
            <person name="Slamovits C.H."/>
            <person name="Spencer D.F."/>
            <person name="Suzuki S."/>
            <person name="Worden A.Z."/>
            <person name="Zauner S."/>
            <person name="Barry K."/>
            <person name="Bell C."/>
            <person name="Bharti A.K."/>
            <person name="Crow J.A."/>
            <person name="Grimwood J."/>
            <person name="Kramer R."/>
            <person name="Lindquist E."/>
            <person name="Lucas S."/>
            <person name="Salamov A."/>
            <person name="McFadden G.I."/>
            <person name="Lane C.E."/>
            <person name="Keeling P.J."/>
            <person name="Gray M.W."/>
            <person name="Grigoriev I.V."/>
            <person name="Archibald J.M."/>
        </authorList>
    </citation>
    <scope>NUCLEOTIDE SEQUENCE</scope>
    <source>
        <strain evidence="4">CCMP2712</strain>
    </source>
</reference>
<organism evidence="2">
    <name type="scientific">Guillardia theta (strain CCMP2712)</name>
    <name type="common">Cryptophyte</name>
    <dbReference type="NCBI Taxonomy" id="905079"/>
    <lineage>
        <taxon>Eukaryota</taxon>
        <taxon>Cryptophyceae</taxon>
        <taxon>Pyrenomonadales</taxon>
        <taxon>Geminigeraceae</taxon>
        <taxon>Guillardia</taxon>
    </lineage>
</organism>
<dbReference type="RefSeq" id="XP_005826287.1">
    <property type="nucleotide sequence ID" value="XM_005826230.1"/>
</dbReference>
<evidence type="ECO:0000259" key="1">
    <source>
        <dbReference type="PROSITE" id="PS50188"/>
    </source>
</evidence>
<dbReference type="HOGENOM" id="CLU_1681276_0_0_1"/>
<keyword evidence="4" id="KW-1185">Reference proteome</keyword>
<dbReference type="AlphaFoldDB" id="L1ITA3"/>
<dbReference type="EMBL" id="JH993040">
    <property type="protein sequence ID" value="EKX39307.1"/>
    <property type="molecule type" value="Genomic_DNA"/>
</dbReference>
<dbReference type="InterPro" id="IPR013320">
    <property type="entry name" value="ConA-like_dom_sf"/>
</dbReference>
<dbReference type="Gene3D" id="2.60.120.920">
    <property type="match status" value="1"/>
</dbReference>
<feature type="domain" description="B30.2/SPRY" evidence="1">
    <location>
        <begin position="1"/>
        <end position="150"/>
    </location>
</feature>
<reference evidence="2 4" key="1">
    <citation type="journal article" date="2012" name="Nature">
        <title>Algal genomes reveal evolutionary mosaicism and the fate of nucleomorphs.</title>
        <authorList>
            <consortium name="DOE Joint Genome Institute"/>
            <person name="Curtis B.A."/>
            <person name="Tanifuji G."/>
            <person name="Burki F."/>
            <person name="Gruber A."/>
            <person name="Irimia M."/>
            <person name="Maruyama S."/>
            <person name="Arias M.C."/>
            <person name="Ball S.G."/>
            <person name="Gile G.H."/>
            <person name="Hirakawa Y."/>
            <person name="Hopkins J.F."/>
            <person name="Kuo A."/>
            <person name="Rensing S.A."/>
            <person name="Schmutz J."/>
            <person name="Symeonidi A."/>
            <person name="Elias M."/>
            <person name="Eveleigh R.J."/>
            <person name="Herman E.K."/>
            <person name="Klute M.J."/>
            <person name="Nakayama T."/>
            <person name="Obornik M."/>
            <person name="Reyes-Prieto A."/>
            <person name="Armbrust E.V."/>
            <person name="Aves S.J."/>
            <person name="Beiko R.G."/>
            <person name="Coutinho P."/>
            <person name="Dacks J.B."/>
            <person name="Durnford D.G."/>
            <person name="Fast N.M."/>
            <person name="Green B.R."/>
            <person name="Grisdale C.J."/>
            <person name="Hempel F."/>
            <person name="Henrissat B."/>
            <person name="Hoppner M.P."/>
            <person name="Ishida K."/>
            <person name="Kim E."/>
            <person name="Koreny L."/>
            <person name="Kroth P.G."/>
            <person name="Liu Y."/>
            <person name="Malik S.B."/>
            <person name="Maier U.G."/>
            <person name="McRose D."/>
            <person name="Mock T."/>
            <person name="Neilson J.A."/>
            <person name="Onodera N.T."/>
            <person name="Poole A.M."/>
            <person name="Pritham E.J."/>
            <person name="Richards T.A."/>
            <person name="Rocap G."/>
            <person name="Roy S.W."/>
            <person name="Sarai C."/>
            <person name="Schaack S."/>
            <person name="Shirato S."/>
            <person name="Slamovits C.H."/>
            <person name="Spencer D.F."/>
            <person name="Suzuki S."/>
            <person name="Worden A.Z."/>
            <person name="Zauner S."/>
            <person name="Barry K."/>
            <person name="Bell C."/>
            <person name="Bharti A.K."/>
            <person name="Crow J.A."/>
            <person name="Grimwood J."/>
            <person name="Kramer R."/>
            <person name="Lindquist E."/>
            <person name="Lucas S."/>
            <person name="Salamov A."/>
            <person name="McFadden G.I."/>
            <person name="Lane C.E."/>
            <person name="Keeling P.J."/>
            <person name="Gray M.W."/>
            <person name="Grigoriev I.V."/>
            <person name="Archibald J.M."/>
        </authorList>
    </citation>
    <scope>NUCLEOTIDE SEQUENCE</scope>
    <source>
        <strain evidence="2 4">CCMP2712</strain>
    </source>
</reference>
<dbReference type="Proteomes" id="UP000011087">
    <property type="component" value="Unassembled WGS sequence"/>
</dbReference>
<gene>
    <name evidence="2" type="ORF">GUITHDRAFT_154448</name>
</gene>
<evidence type="ECO:0000313" key="4">
    <source>
        <dbReference type="Proteomes" id="UP000011087"/>
    </source>
</evidence>
<dbReference type="KEGG" id="gtt:GUITHDRAFT_154448"/>
<dbReference type="SUPFAM" id="SSF49899">
    <property type="entry name" value="Concanavalin A-like lectins/glucanases"/>
    <property type="match status" value="1"/>
</dbReference>
<name>L1ITA3_GUITC</name>
<sequence length="157" mass="16807">MISKEGCGIGGKSHLCVGKKVLWELDCEETGRGSWVGLVQLPKSAKEEEIPDLNLSLSAVGWGIWGGTTGKFHPSYIKGSVSDQLPAFTAGQRIGLLCDCEKASLTYLLDGEEICQAFEDLPVSEDSVYHLAVSNGWAGCTRLRLSGMKVLDDTTAA</sequence>
<proteinExistence type="predicted"/>
<protein>
    <recommendedName>
        <fullName evidence="1">B30.2/SPRY domain-containing protein</fullName>
    </recommendedName>
</protein>
<evidence type="ECO:0000313" key="2">
    <source>
        <dbReference type="EMBL" id="EKX39307.1"/>
    </source>
</evidence>